<accession>A0A085NAM1</accession>
<dbReference type="AlphaFoldDB" id="A0A085NAM1"/>
<reference evidence="2 3" key="1">
    <citation type="journal article" date="2014" name="Nat. Genet.">
        <title>Genome and transcriptome of the porcine whipworm Trichuris suis.</title>
        <authorList>
            <person name="Jex A.R."/>
            <person name="Nejsum P."/>
            <person name="Schwarz E.M."/>
            <person name="Hu L."/>
            <person name="Young N.D."/>
            <person name="Hall R.S."/>
            <person name="Korhonen P.K."/>
            <person name="Liao S."/>
            <person name="Thamsborg S."/>
            <person name="Xia J."/>
            <person name="Xu P."/>
            <person name="Wang S."/>
            <person name="Scheerlinck J.P."/>
            <person name="Hofmann A."/>
            <person name="Sternberg P.W."/>
            <person name="Wang J."/>
            <person name="Gasser R.B."/>
        </authorList>
    </citation>
    <scope>NUCLEOTIDE SEQUENCE [LARGE SCALE GENOMIC DNA]</scope>
    <source>
        <strain evidence="2">DCEP-RM93F</strain>
        <strain evidence="1">DCEP-RM93M</strain>
    </source>
</reference>
<proteinExistence type="predicted"/>
<dbReference type="EMBL" id="KL367524">
    <property type="protein sequence ID" value="KFD66517.1"/>
    <property type="molecule type" value="Genomic_DNA"/>
</dbReference>
<name>A0A085NAM1_9BILA</name>
<sequence>MEYSAQQQLSGRNAPELIKALERLHLPLYKLNIALATANLQASALVEAGYGSKHFFAVFYAFEFEYTVCLVTDTQVFMFDITR</sequence>
<dbReference type="Proteomes" id="UP000030764">
    <property type="component" value="Unassembled WGS sequence"/>
</dbReference>
<dbReference type="EMBL" id="KL363188">
    <property type="protein sequence ID" value="KFD57412.1"/>
    <property type="molecule type" value="Genomic_DNA"/>
</dbReference>
<gene>
    <name evidence="1" type="ORF">M513_01515</name>
    <name evidence="2" type="ORF">M514_01515</name>
</gene>
<dbReference type="Proteomes" id="UP000030758">
    <property type="component" value="Unassembled WGS sequence"/>
</dbReference>
<evidence type="ECO:0000313" key="1">
    <source>
        <dbReference type="EMBL" id="KFD57412.1"/>
    </source>
</evidence>
<keyword evidence="3" id="KW-1185">Reference proteome</keyword>
<organism evidence="2">
    <name type="scientific">Trichuris suis</name>
    <name type="common">pig whipworm</name>
    <dbReference type="NCBI Taxonomy" id="68888"/>
    <lineage>
        <taxon>Eukaryota</taxon>
        <taxon>Metazoa</taxon>
        <taxon>Ecdysozoa</taxon>
        <taxon>Nematoda</taxon>
        <taxon>Enoplea</taxon>
        <taxon>Dorylaimia</taxon>
        <taxon>Trichinellida</taxon>
        <taxon>Trichuridae</taxon>
        <taxon>Trichuris</taxon>
    </lineage>
</organism>
<evidence type="ECO:0000313" key="3">
    <source>
        <dbReference type="Proteomes" id="UP000030764"/>
    </source>
</evidence>
<protein>
    <submittedName>
        <fullName evidence="2">Uncharacterized protein</fullName>
    </submittedName>
</protein>
<evidence type="ECO:0000313" key="2">
    <source>
        <dbReference type="EMBL" id="KFD66517.1"/>
    </source>
</evidence>